<evidence type="ECO:0000313" key="2">
    <source>
        <dbReference type="Proteomes" id="UP001430953"/>
    </source>
</evidence>
<protein>
    <submittedName>
        <fullName evidence="1">Uncharacterized protein</fullName>
    </submittedName>
</protein>
<keyword evidence="2" id="KW-1185">Reference proteome</keyword>
<evidence type="ECO:0000313" key="1">
    <source>
        <dbReference type="EMBL" id="KAL0121246.1"/>
    </source>
</evidence>
<organism evidence="1 2">
    <name type="scientific">Cardiocondyla obscurior</name>
    <dbReference type="NCBI Taxonomy" id="286306"/>
    <lineage>
        <taxon>Eukaryota</taxon>
        <taxon>Metazoa</taxon>
        <taxon>Ecdysozoa</taxon>
        <taxon>Arthropoda</taxon>
        <taxon>Hexapoda</taxon>
        <taxon>Insecta</taxon>
        <taxon>Pterygota</taxon>
        <taxon>Neoptera</taxon>
        <taxon>Endopterygota</taxon>
        <taxon>Hymenoptera</taxon>
        <taxon>Apocrita</taxon>
        <taxon>Aculeata</taxon>
        <taxon>Formicoidea</taxon>
        <taxon>Formicidae</taxon>
        <taxon>Myrmicinae</taxon>
        <taxon>Cardiocondyla</taxon>
    </lineage>
</organism>
<comment type="caution">
    <text evidence="1">The sequence shown here is derived from an EMBL/GenBank/DDBJ whole genome shotgun (WGS) entry which is preliminary data.</text>
</comment>
<reference evidence="1 2" key="1">
    <citation type="submission" date="2023-03" db="EMBL/GenBank/DDBJ databases">
        <title>High recombination rates correlate with genetic variation in Cardiocondyla obscurior ants.</title>
        <authorList>
            <person name="Errbii M."/>
        </authorList>
    </citation>
    <scope>NUCLEOTIDE SEQUENCE [LARGE SCALE GENOMIC DNA]</scope>
    <source>
        <strain evidence="1">Alpha-2009</strain>
        <tissue evidence="1">Whole body</tissue>
    </source>
</reference>
<dbReference type="Proteomes" id="UP001430953">
    <property type="component" value="Unassembled WGS sequence"/>
</dbReference>
<dbReference type="EMBL" id="JADYXP020000007">
    <property type="protein sequence ID" value="KAL0121246.1"/>
    <property type="molecule type" value="Genomic_DNA"/>
</dbReference>
<sequence length="116" mass="13632">MREESRKIRHVAASRTVTKVDRYVSFLPPFYRIPWTRLGNRRFYGENGACWVWETSLVPVGGTAVQLDRETRSHFNFKLQYNSIAEIRKYWYLKSAGLSEIEIKNEDYINPGEVNG</sequence>
<proteinExistence type="predicted"/>
<name>A0AAW2G5B6_9HYME</name>
<accession>A0AAW2G5B6</accession>
<gene>
    <name evidence="1" type="ORF">PUN28_008726</name>
</gene>
<dbReference type="AlphaFoldDB" id="A0AAW2G5B6"/>